<dbReference type="EMBL" id="JAQQBR010000004">
    <property type="protein sequence ID" value="KAK0179068.1"/>
    <property type="molecule type" value="Genomic_DNA"/>
</dbReference>
<reference evidence="3" key="1">
    <citation type="journal article" date="2023" name="bioRxiv">
        <title>Scaffold-level genome assemblies of two parasitoid biocontrol wasps reveal the parthenogenesis mechanism and an associated novel virus.</title>
        <authorList>
            <person name="Inwood S."/>
            <person name="Skelly J."/>
            <person name="Guhlin J."/>
            <person name="Harrop T."/>
            <person name="Goldson S."/>
            <person name="Dearden P."/>
        </authorList>
    </citation>
    <scope>NUCLEOTIDE SEQUENCE</scope>
    <source>
        <strain evidence="3">Lincoln</strain>
        <tissue evidence="3">Whole body</tissue>
    </source>
</reference>
<feature type="compositionally biased region" description="Polar residues" evidence="1">
    <location>
        <begin position="78"/>
        <end position="92"/>
    </location>
</feature>
<protein>
    <submittedName>
        <fullName evidence="3">Uncharacterized protein</fullName>
    </submittedName>
</protein>
<dbReference type="Proteomes" id="UP001168972">
    <property type="component" value="Unassembled WGS sequence"/>
</dbReference>
<sequence length="447" mass="47447">MARCASAIGFLFCFIVQFGYSFNDDRIYFDEENVRRWNTPPELTVNRGKPETNLNDDNTPQARFIPFSASFTLNPNENNAHSLSVGGTSDGISLSQSQSSSSGHFGNAKPSNSVSQSSSFSAGLSGISASDASAFNLNHPIFGTKSKTNTNSFALGHATASAHGNIVNNQAITGAQSSVDSQDHHSLVSSGASSTAGNHQSATDASASHGQGHGNGKPSWTNIRPYYEIERQRPHASQKPHENWYQNTQNNPSHGQWSQNNNKNPSLQISTASATSGSSSTSSNGFAFGQSTSQSNWGPNGPMSWTNNQVQTSGNAQSSAQGAAAAVGQYDNGKTQASFSSGAISGSSIGNGYSQGTSLSNNRGEKSRGDVTSQSIGISNVQGSANAGSVSLVTFPDNRNDQNIPREFIRSGGKNSYRRRKPKMKQRNPIDEFFTDITDTVVDLFDI</sequence>
<evidence type="ECO:0000256" key="1">
    <source>
        <dbReference type="SAM" id="MobiDB-lite"/>
    </source>
</evidence>
<feature type="compositionally biased region" description="Polar residues" evidence="1">
    <location>
        <begin position="244"/>
        <end position="269"/>
    </location>
</feature>
<evidence type="ECO:0000256" key="2">
    <source>
        <dbReference type="SAM" id="SignalP"/>
    </source>
</evidence>
<reference evidence="3" key="2">
    <citation type="submission" date="2023-03" db="EMBL/GenBank/DDBJ databases">
        <authorList>
            <person name="Inwood S.N."/>
            <person name="Skelly J.G."/>
            <person name="Guhlin J."/>
            <person name="Harrop T.W.R."/>
            <person name="Goldson S.G."/>
            <person name="Dearden P.K."/>
        </authorList>
    </citation>
    <scope>NUCLEOTIDE SEQUENCE</scope>
    <source>
        <strain evidence="3">Lincoln</strain>
        <tissue evidence="3">Whole body</tissue>
    </source>
</reference>
<gene>
    <name evidence="3" type="ORF">PV327_007893</name>
</gene>
<feature type="region of interest" description="Disordered" evidence="1">
    <location>
        <begin position="403"/>
        <end position="423"/>
    </location>
</feature>
<feature type="compositionally biased region" description="Polar residues" evidence="1">
    <location>
        <begin position="187"/>
        <end position="209"/>
    </location>
</feature>
<feature type="compositionally biased region" description="Polar residues" evidence="1">
    <location>
        <begin position="290"/>
        <end position="312"/>
    </location>
</feature>
<name>A0AA39G0G8_MICHY</name>
<proteinExistence type="predicted"/>
<evidence type="ECO:0000313" key="4">
    <source>
        <dbReference type="Proteomes" id="UP001168972"/>
    </source>
</evidence>
<feature type="signal peptide" evidence="2">
    <location>
        <begin position="1"/>
        <end position="21"/>
    </location>
</feature>
<feature type="compositionally biased region" description="Low complexity" evidence="1">
    <location>
        <begin position="93"/>
        <end position="102"/>
    </location>
</feature>
<accession>A0AA39G0G8</accession>
<organism evidence="3 4">
    <name type="scientific">Microctonus hyperodae</name>
    <name type="common">Parasitoid wasp</name>
    <dbReference type="NCBI Taxonomy" id="165561"/>
    <lineage>
        <taxon>Eukaryota</taxon>
        <taxon>Metazoa</taxon>
        <taxon>Ecdysozoa</taxon>
        <taxon>Arthropoda</taxon>
        <taxon>Hexapoda</taxon>
        <taxon>Insecta</taxon>
        <taxon>Pterygota</taxon>
        <taxon>Neoptera</taxon>
        <taxon>Endopterygota</taxon>
        <taxon>Hymenoptera</taxon>
        <taxon>Apocrita</taxon>
        <taxon>Ichneumonoidea</taxon>
        <taxon>Braconidae</taxon>
        <taxon>Euphorinae</taxon>
        <taxon>Microctonus</taxon>
    </lineage>
</organism>
<feature type="compositionally biased region" description="Low complexity" evidence="1">
    <location>
        <begin position="111"/>
        <end position="122"/>
    </location>
</feature>
<comment type="caution">
    <text evidence="3">The sequence shown here is derived from an EMBL/GenBank/DDBJ whole genome shotgun (WGS) entry which is preliminary data.</text>
</comment>
<feature type="region of interest" description="Disordered" evidence="1">
    <location>
        <begin position="176"/>
        <end position="320"/>
    </location>
</feature>
<feature type="region of interest" description="Disordered" evidence="1">
    <location>
        <begin position="40"/>
        <end position="59"/>
    </location>
</feature>
<evidence type="ECO:0000313" key="3">
    <source>
        <dbReference type="EMBL" id="KAK0179068.1"/>
    </source>
</evidence>
<keyword evidence="2" id="KW-0732">Signal</keyword>
<keyword evidence="4" id="KW-1185">Reference proteome</keyword>
<feature type="compositionally biased region" description="Low complexity" evidence="1">
    <location>
        <begin position="270"/>
        <end position="289"/>
    </location>
</feature>
<dbReference type="AlphaFoldDB" id="A0AA39G0G8"/>
<feature type="chain" id="PRO_5041258327" evidence="2">
    <location>
        <begin position="22"/>
        <end position="447"/>
    </location>
</feature>
<feature type="region of interest" description="Disordered" evidence="1">
    <location>
        <begin position="78"/>
        <end position="122"/>
    </location>
</feature>